<gene>
    <name evidence="2" type="ORF">E2C01_043018</name>
</gene>
<proteinExistence type="predicted"/>
<reference evidence="2 3" key="1">
    <citation type="submission" date="2019-05" db="EMBL/GenBank/DDBJ databases">
        <title>Another draft genome of Portunus trituberculatus and its Hox gene families provides insights of decapod evolution.</title>
        <authorList>
            <person name="Jeong J.-H."/>
            <person name="Song I."/>
            <person name="Kim S."/>
            <person name="Choi T."/>
            <person name="Kim D."/>
            <person name="Ryu S."/>
            <person name="Kim W."/>
        </authorList>
    </citation>
    <scope>NUCLEOTIDE SEQUENCE [LARGE SCALE GENOMIC DNA]</scope>
    <source>
        <tissue evidence="2">Muscle</tissue>
    </source>
</reference>
<name>A0A5B7FRT1_PORTR</name>
<feature type="region of interest" description="Disordered" evidence="1">
    <location>
        <begin position="1"/>
        <end position="60"/>
    </location>
</feature>
<dbReference type="Proteomes" id="UP000324222">
    <property type="component" value="Unassembled WGS sequence"/>
</dbReference>
<protein>
    <submittedName>
        <fullName evidence="2">Uncharacterized protein</fullName>
    </submittedName>
</protein>
<dbReference type="AlphaFoldDB" id="A0A5B7FRT1"/>
<organism evidence="2 3">
    <name type="scientific">Portunus trituberculatus</name>
    <name type="common">Swimming crab</name>
    <name type="synonym">Neptunus trituberculatus</name>
    <dbReference type="NCBI Taxonomy" id="210409"/>
    <lineage>
        <taxon>Eukaryota</taxon>
        <taxon>Metazoa</taxon>
        <taxon>Ecdysozoa</taxon>
        <taxon>Arthropoda</taxon>
        <taxon>Crustacea</taxon>
        <taxon>Multicrustacea</taxon>
        <taxon>Malacostraca</taxon>
        <taxon>Eumalacostraca</taxon>
        <taxon>Eucarida</taxon>
        <taxon>Decapoda</taxon>
        <taxon>Pleocyemata</taxon>
        <taxon>Brachyura</taxon>
        <taxon>Eubrachyura</taxon>
        <taxon>Portunoidea</taxon>
        <taxon>Portunidae</taxon>
        <taxon>Portuninae</taxon>
        <taxon>Portunus</taxon>
    </lineage>
</organism>
<sequence length="155" mass="16946">MELEWKGGASGGNSKAGEQRLVQERKAKGGWLPAGRAGEQEGRALCPRRRGEKQRDDALRGVGHREATVSGYHVVASTTVLEGTSHTTATKICTNKFCFERTTIYRRSHSVVARRGSYDAVLWELSGKEMAACIGIPPRVTARRFPALESMGTKT</sequence>
<feature type="compositionally biased region" description="Basic and acidic residues" evidence="1">
    <location>
        <begin position="17"/>
        <end position="27"/>
    </location>
</feature>
<comment type="caution">
    <text evidence="2">The sequence shown here is derived from an EMBL/GenBank/DDBJ whole genome shotgun (WGS) entry which is preliminary data.</text>
</comment>
<evidence type="ECO:0000313" key="3">
    <source>
        <dbReference type="Proteomes" id="UP000324222"/>
    </source>
</evidence>
<accession>A0A5B7FRT1</accession>
<evidence type="ECO:0000313" key="2">
    <source>
        <dbReference type="EMBL" id="MPC49222.1"/>
    </source>
</evidence>
<keyword evidence="3" id="KW-1185">Reference proteome</keyword>
<evidence type="ECO:0000256" key="1">
    <source>
        <dbReference type="SAM" id="MobiDB-lite"/>
    </source>
</evidence>
<dbReference type="EMBL" id="VSRR010008736">
    <property type="protein sequence ID" value="MPC49222.1"/>
    <property type="molecule type" value="Genomic_DNA"/>
</dbReference>